<comment type="caution">
    <text evidence="4">The sequence shown here is derived from an EMBL/GenBank/DDBJ whole genome shotgun (WGS) entry which is preliminary data.</text>
</comment>
<dbReference type="Proteomes" id="UP001223743">
    <property type="component" value="Unassembled WGS sequence"/>
</dbReference>
<comment type="function">
    <text evidence="3">Required for formate dehydrogenase (FDH) activity. Acts as a sulfur carrier protein that transfers sulfur from IscS to the molybdenum cofactor prior to its insertion into FDH.</text>
</comment>
<evidence type="ECO:0000256" key="1">
    <source>
        <dbReference type="ARBA" id="ARBA00022490"/>
    </source>
</evidence>
<dbReference type="SUPFAM" id="SSF53927">
    <property type="entry name" value="Cytidine deaminase-like"/>
    <property type="match status" value="1"/>
</dbReference>
<accession>A0ABU0M4D2</accession>
<proteinExistence type="inferred from homology"/>
<name>A0ABU0M4D2_9HYPH</name>
<organism evidence="4 5">
    <name type="scientific">Kaistia geumhonensis</name>
    <dbReference type="NCBI Taxonomy" id="410839"/>
    <lineage>
        <taxon>Bacteria</taxon>
        <taxon>Pseudomonadati</taxon>
        <taxon>Pseudomonadota</taxon>
        <taxon>Alphaproteobacteria</taxon>
        <taxon>Hyphomicrobiales</taxon>
        <taxon>Kaistiaceae</taxon>
        <taxon>Kaistia</taxon>
    </lineage>
</organism>
<dbReference type="Pfam" id="PF02634">
    <property type="entry name" value="FdhD-NarQ"/>
    <property type="match status" value="1"/>
</dbReference>
<feature type="active site" description="Cysteine persulfide intermediate" evidence="3">
    <location>
        <position position="111"/>
    </location>
</feature>
<dbReference type="InterPro" id="IPR016193">
    <property type="entry name" value="Cytidine_deaminase-like"/>
</dbReference>
<dbReference type="Gene3D" id="3.40.140.10">
    <property type="entry name" value="Cytidine Deaminase, domain 2"/>
    <property type="match status" value="1"/>
</dbReference>
<reference evidence="4 5" key="1">
    <citation type="submission" date="2023-07" db="EMBL/GenBank/DDBJ databases">
        <title>Genomic Encyclopedia of Type Strains, Phase IV (KMG-IV): sequencing the most valuable type-strain genomes for metagenomic binning, comparative biology and taxonomic classification.</title>
        <authorList>
            <person name="Goeker M."/>
        </authorList>
    </citation>
    <scope>NUCLEOTIDE SEQUENCE [LARGE SCALE GENOMIC DNA]</scope>
    <source>
        <strain evidence="4 5">B1-1</strain>
    </source>
</reference>
<evidence type="ECO:0000256" key="2">
    <source>
        <dbReference type="ARBA" id="ARBA00023150"/>
    </source>
</evidence>
<dbReference type="NCBIfam" id="TIGR00129">
    <property type="entry name" value="fdhD_narQ"/>
    <property type="match status" value="1"/>
</dbReference>
<comment type="subcellular location">
    <subcellularLocation>
        <location evidence="3">Cytoplasm</location>
    </subcellularLocation>
</comment>
<evidence type="ECO:0000313" key="5">
    <source>
        <dbReference type="Proteomes" id="UP001223743"/>
    </source>
</evidence>
<keyword evidence="1 3" id="KW-0963">Cytoplasm</keyword>
<dbReference type="EMBL" id="JAUSWJ010000001">
    <property type="protein sequence ID" value="MDQ0515817.1"/>
    <property type="molecule type" value="Genomic_DNA"/>
</dbReference>
<dbReference type="PANTHER" id="PTHR30592:SF1">
    <property type="entry name" value="SULFUR CARRIER PROTEIN FDHD"/>
    <property type="match status" value="1"/>
</dbReference>
<dbReference type="InterPro" id="IPR003786">
    <property type="entry name" value="FdhD"/>
</dbReference>
<comment type="similarity">
    <text evidence="3">Belongs to the FdhD family.</text>
</comment>
<dbReference type="HAMAP" id="MF_00187">
    <property type="entry name" value="FdhD"/>
    <property type="match status" value="1"/>
</dbReference>
<dbReference type="RefSeq" id="WP_266280437.1">
    <property type="nucleotide sequence ID" value="NZ_JAPKNF010000001.1"/>
</dbReference>
<sequence>MTGAAKASGTVAAATWRRSGAARSSRAVAVETAVAITYGGSTQAVLMASPADLEDFAVGFTLTEGIADLAAIEDIEQIDGELGIEMRVTLARRPSERLAARRRAMAGPVGCGLCGIESLEEAVRPLPLNRSPMRFEPYAILAAIGALAPLQALNAETRAVHAAAFWQPGDGVRLVREDVGRHNALDKLAGAIARGGINAASGAVLLTSRVSVEMVQKTAAIGAPLIVAVSAPTSLAIAAADAAGITLVAVARADGFEVFTHGERLGLPPSSFSDEREAAHGAA</sequence>
<keyword evidence="2 3" id="KW-0501">Molybdenum cofactor biosynthesis</keyword>
<dbReference type="Gene3D" id="3.10.20.10">
    <property type="match status" value="1"/>
</dbReference>
<keyword evidence="5" id="KW-1185">Reference proteome</keyword>
<evidence type="ECO:0000256" key="3">
    <source>
        <dbReference type="HAMAP-Rule" id="MF_00187"/>
    </source>
</evidence>
<evidence type="ECO:0000313" key="4">
    <source>
        <dbReference type="EMBL" id="MDQ0515817.1"/>
    </source>
</evidence>
<dbReference type="PIRSF" id="PIRSF015626">
    <property type="entry name" value="FdhD"/>
    <property type="match status" value="1"/>
</dbReference>
<comment type="caution">
    <text evidence="3">Lacks conserved residue(s) required for the propagation of feature annotation.</text>
</comment>
<protein>
    <recommendedName>
        <fullName evidence="3">Sulfur carrier protein FdhD</fullName>
    </recommendedName>
</protein>
<dbReference type="PANTHER" id="PTHR30592">
    <property type="entry name" value="FORMATE DEHYDROGENASE"/>
    <property type="match status" value="1"/>
</dbReference>
<gene>
    <name evidence="3" type="primary">fdhD</name>
    <name evidence="4" type="ORF">QO015_001430</name>
</gene>